<evidence type="ECO:0000313" key="3">
    <source>
        <dbReference type="EMBL" id="ORA03326.1"/>
    </source>
</evidence>
<feature type="signal peptide" evidence="2">
    <location>
        <begin position="1"/>
        <end position="29"/>
    </location>
</feature>
<accession>A0A1W9YTE5</accession>
<name>A0A1W9YTE5_MYCBA</name>
<dbReference type="AlphaFoldDB" id="A0A1W9YTE5"/>
<dbReference type="OrthoDB" id="4629248at2"/>
<organism evidence="3 4">
    <name type="scientific">Mycolicibacterium bacteremicum</name>
    <name type="common">Mycobacterium bacteremicum</name>
    <dbReference type="NCBI Taxonomy" id="564198"/>
    <lineage>
        <taxon>Bacteria</taxon>
        <taxon>Bacillati</taxon>
        <taxon>Actinomycetota</taxon>
        <taxon>Actinomycetes</taxon>
        <taxon>Mycobacteriales</taxon>
        <taxon>Mycobacteriaceae</taxon>
        <taxon>Mycolicibacterium</taxon>
    </lineage>
</organism>
<feature type="chain" id="PRO_5012258823" description="Serine/threonine protein kinase" evidence="2">
    <location>
        <begin position="30"/>
        <end position="199"/>
    </location>
</feature>
<evidence type="ECO:0000313" key="4">
    <source>
        <dbReference type="Proteomes" id="UP000192366"/>
    </source>
</evidence>
<proteinExistence type="predicted"/>
<keyword evidence="4" id="KW-1185">Reference proteome</keyword>
<feature type="compositionally biased region" description="Low complexity" evidence="1">
    <location>
        <begin position="132"/>
        <end position="176"/>
    </location>
</feature>
<dbReference type="Proteomes" id="UP000192366">
    <property type="component" value="Unassembled WGS sequence"/>
</dbReference>
<dbReference type="EMBL" id="MVHJ01000018">
    <property type="protein sequence ID" value="ORA03326.1"/>
    <property type="molecule type" value="Genomic_DNA"/>
</dbReference>
<sequence>MSTSRALQLTVGFAAVGAALLAVAGTAGAEPETDSQGYLQSFARCAAPATAVIFGSTATSRVAICEESDGSYEYRGVRVRDGAQLSLPATRSGDGYVAFNDGQSYTVTSESLVFSVGDDVVRTEDLTDVHEPGGTSSGSSTSSTATTSAATTTSATTTVTTTTVTTTTLPTTTSTTPLPPPGPAEIGGQLGEVFSGGPR</sequence>
<evidence type="ECO:0000256" key="2">
    <source>
        <dbReference type="SAM" id="SignalP"/>
    </source>
</evidence>
<evidence type="ECO:0008006" key="5">
    <source>
        <dbReference type="Google" id="ProtNLM"/>
    </source>
</evidence>
<reference evidence="3 4" key="1">
    <citation type="submission" date="2017-02" db="EMBL/GenBank/DDBJ databases">
        <title>The new phylogeny of genus Mycobacterium.</title>
        <authorList>
            <person name="Tortoli E."/>
            <person name="Trovato A."/>
            <person name="Cirillo D.M."/>
        </authorList>
    </citation>
    <scope>NUCLEOTIDE SEQUENCE [LARGE SCALE GENOMIC DNA]</scope>
    <source>
        <strain evidence="3 4">DSM 45578</strain>
    </source>
</reference>
<protein>
    <recommendedName>
        <fullName evidence="5">Serine/threonine protein kinase</fullName>
    </recommendedName>
</protein>
<gene>
    <name evidence="3" type="ORF">BST17_19695</name>
</gene>
<evidence type="ECO:0000256" key="1">
    <source>
        <dbReference type="SAM" id="MobiDB-lite"/>
    </source>
</evidence>
<dbReference type="RefSeq" id="WP_083060581.1">
    <property type="nucleotide sequence ID" value="NZ_JACKVM010000008.1"/>
</dbReference>
<dbReference type="STRING" id="564198.BST17_19695"/>
<keyword evidence="2" id="KW-0732">Signal</keyword>
<feature type="region of interest" description="Disordered" evidence="1">
    <location>
        <begin position="127"/>
        <end position="199"/>
    </location>
</feature>
<comment type="caution">
    <text evidence="3">The sequence shown here is derived from an EMBL/GenBank/DDBJ whole genome shotgun (WGS) entry which is preliminary data.</text>
</comment>